<evidence type="ECO:0000256" key="1">
    <source>
        <dbReference type="SAM" id="MobiDB-lite"/>
    </source>
</evidence>
<organism evidence="2 3">
    <name type="scientific">Pleurodeles waltl</name>
    <name type="common">Iberian ribbed newt</name>
    <dbReference type="NCBI Taxonomy" id="8319"/>
    <lineage>
        <taxon>Eukaryota</taxon>
        <taxon>Metazoa</taxon>
        <taxon>Chordata</taxon>
        <taxon>Craniata</taxon>
        <taxon>Vertebrata</taxon>
        <taxon>Euteleostomi</taxon>
        <taxon>Amphibia</taxon>
        <taxon>Batrachia</taxon>
        <taxon>Caudata</taxon>
        <taxon>Salamandroidea</taxon>
        <taxon>Salamandridae</taxon>
        <taxon>Pleurodelinae</taxon>
        <taxon>Pleurodeles</taxon>
    </lineage>
</organism>
<evidence type="ECO:0000313" key="2">
    <source>
        <dbReference type="EMBL" id="KAJ1142064.1"/>
    </source>
</evidence>
<feature type="region of interest" description="Disordered" evidence="1">
    <location>
        <begin position="1"/>
        <end position="34"/>
    </location>
</feature>
<proteinExistence type="predicted"/>
<protein>
    <submittedName>
        <fullName evidence="2">Uncharacterized protein</fullName>
    </submittedName>
</protein>
<gene>
    <name evidence="2" type="ORF">NDU88_008392</name>
</gene>
<evidence type="ECO:0000313" key="3">
    <source>
        <dbReference type="Proteomes" id="UP001066276"/>
    </source>
</evidence>
<reference evidence="2" key="1">
    <citation type="journal article" date="2022" name="bioRxiv">
        <title>Sequencing and chromosome-scale assembly of the giantPleurodeles waltlgenome.</title>
        <authorList>
            <person name="Brown T."/>
            <person name="Elewa A."/>
            <person name="Iarovenko S."/>
            <person name="Subramanian E."/>
            <person name="Araus A.J."/>
            <person name="Petzold A."/>
            <person name="Susuki M."/>
            <person name="Suzuki K.-i.T."/>
            <person name="Hayashi T."/>
            <person name="Toyoda A."/>
            <person name="Oliveira C."/>
            <person name="Osipova E."/>
            <person name="Leigh N.D."/>
            <person name="Simon A."/>
            <person name="Yun M.H."/>
        </authorList>
    </citation>
    <scope>NUCLEOTIDE SEQUENCE</scope>
    <source>
        <strain evidence="2">20211129_DDA</strain>
        <tissue evidence="2">Liver</tissue>
    </source>
</reference>
<sequence>MPPMARSTTASKPLQCTPPAPPDSQHCLGNHSSQRLPPDTWKGCLQARVVAEPPGFMTGQPCWLAPPRIYIF</sequence>
<comment type="caution">
    <text evidence="2">The sequence shown here is derived from an EMBL/GenBank/DDBJ whole genome shotgun (WGS) entry which is preliminary data.</text>
</comment>
<feature type="compositionally biased region" description="Polar residues" evidence="1">
    <location>
        <begin position="1"/>
        <end position="14"/>
    </location>
</feature>
<accession>A0AAV7QNK9</accession>
<dbReference type="EMBL" id="JANPWB010000010">
    <property type="protein sequence ID" value="KAJ1142064.1"/>
    <property type="molecule type" value="Genomic_DNA"/>
</dbReference>
<name>A0AAV7QNK9_PLEWA</name>
<dbReference type="AlphaFoldDB" id="A0AAV7QNK9"/>
<dbReference type="Proteomes" id="UP001066276">
    <property type="component" value="Chromosome 6"/>
</dbReference>
<keyword evidence="3" id="KW-1185">Reference proteome</keyword>